<dbReference type="SUPFAM" id="SSF81383">
    <property type="entry name" value="F-box domain"/>
    <property type="match status" value="1"/>
</dbReference>
<dbReference type="SUPFAM" id="SSF52047">
    <property type="entry name" value="RNI-like"/>
    <property type="match status" value="1"/>
</dbReference>
<reference evidence="2 3" key="1">
    <citation type="submission" date="2015-12" db="EMBL/GenBank/DDBJ databases">
        <title>Draft genome sequence of Moniliophthora roreri, the causal agent of frosty pod rot of cacao.</title>
        <authorList>
            <person name="Aime M.C."/>
            <person name="Diaz-Valderrama J.R."/>
            <person name="Kijpornyongpan T."/>
            <person name="Phillips-Mora W."/>
        </authorList>
    </citation>
    <scope>NUCLEOTIDE SEQUENCE [LARGE SCALE GENOMIC DNA]</scope>
    <source>
        <strain evidence="2 3">MCA 2952</strain>
    </source>
</reference>
<evidence type="ECO:0000313" key="2">
    <source>
        <dbReference type="EMBL" id="KTB42092.1"/>
    </source>
</evidence>
<dbReference type="Gene3D" id="1.20.1280.50">
    <property type="match status" value="1"/>
</dbReference>
<protein>
    <recommendedName>
        <fullName evidence="1">F-box domain-containing protein</fullName>
    </recommendedName>
</protein>
<comment type="caution">
    <text evidence="2">The sequence shown here is derived from an EMBL/GenBank/DDBJ whole genome shotgun (WGS) entry which is preliminary data.</text>
</comment>
<dbReference type="Gene3D" id="3.80.10.10">
    <property type="entry name" value="Ribonuclease Inhibitor"/>
    <property type="match status" value="1"/>
</dbReference>
<sequence>MDRASLFKSSSTTGLLPAIEGHSRIPLSPCDEAIVLQHLRGTQEEMRTCEAEMMRLIEGIIELEKKRRGLQKSVDQYHSLLNPLHKIPTEILSSIFMFCCEKNELSVRSKLPPVMALSTVCGRWRDIILSDPALWASLSILTDHEHSVISDAWLLPVIELFMQRSKQSPISLDLVLTGPLDSAISIFTLVAEHSIRWSDVKFKMPRAVFEHEATRVISGHIPMLKQIQLSDDYDFGESGPDVFAVAPALSSFDCHPLYCQGIALPWEQLKVLTLRNAFPKHALSMLSRCSNLEQLNLYAVGGRYDEAEELGEPLTLHGVQSMTIVALGLDDCDTSFAFRLLTLPRLSSIDLSPSERYAAWSSNDPDEVLLHIKAFLIRSRCNITSLRIQVPQLDDRQVISILLLLPTLETLYIHEPSASNWQSNKIVTPLFLQRFTDSPPDLSSGGPDLLLPQLLDITLVVYGEELDTDCLSEAIMSRLQPASNTGIRSLRSVSISIIGGDSNCLEKLSIMERRATAGCRVRILHTAGSGTV</sequence>
<organism evidence="2 3">
    <name type="scientific">Moniliophthora roreri</name>
    <name type="common">Frosty pod rot fungus</name>
    <name type="synonym">Monilia roreri</name>
    <dbReference type="NCBI Taxonomy" id="221103"/>
    <lineage>
        <taxon>Eukaryota</taxon>
        <taxon>Fungi</taxon>
        <taxon>Dikarya</taxon>
        <taxon>Basidiomycota</taxon>
        <taxon>Agaricomycotina</taxon>
        <taxon>Agaricomycetes</taxon>
        <taxon>Agaricomycetidae</taxon>
        <taxon>Agaricales</taxon>
        <taxon>Marasmiineae</taxon>
        <taxon>Marasmiaceae</taxon>
        <taxon>Moniliophthora</taxon>
    </lineage>
</organism>
<accession>A0A0W0G0I8</accession>
<dbReference type="Proteomes" id="UP000054988">
    <property type="component" value="Unassembled WGS sequence"/>
</dbReference>
<proteinExistence type="predicted"/>
<evidence type="ECO:0000313" key="3">
    <source>
        <dbReference type="Proteomes" id="UP000054988"/>
    </source>
</evidence>
<dbReference type="EMBL" id="LATX01001386">
    <property type="protein sequence ID" value="KTB42092.1"/>
    <property type="molecule type" value="Genomic_DNA"/>
</dbReference>
<name>A0A0W0G0I8_MONRR</name>
<dbReference type="eggNOG" id="ENOG502RC5V">
    <property type="taxonomic scope" value="Eukaryota"/>
</dbReference>
<evidence type="ECO:0000259" key="1">
    <source>
        <dbReference type="Pfam" id="PF12937"/>
    </source>
</evidence>
<dbReference type="InterPro" id="IPR001810">
    <property type="entry name" value="F-box_dom"/>
</dbReference>
<dbReference type="InterPro" id="IPR032675">
    <property type="entry name" value="LRR_dom_sf"/>
</dbReference>
<feature type="domain" description="F-box" evidence="1">
    <location>
        <begin position="86"/>
        <end position="139"/>
    </location>
</feature>
<dbReference type="Pfam" id="PF12937">
    <property type="entry name" value="F-box-like"/>
    <property type="match status" value="1"/>
</dbReference>
<dbReference type="InterPro" id="IPR036047">
    <property type="entry name" value="F-box-like_dom_sf"/>
</dbReference>
<dbReference type="AlphaFoldDB" id="A0A0W0G0I8"/>
<gene>
    <name evidence="2" type="ORF">WG66_5332</name>
</gene>